<comment type="caution">
    <text evidence="4">The sequence shown here is derived from an EMBL/GenBank/DDBJ whole genome shotgun (WGS) entry which is preliminary data.</text>
</comment>
<dbReference type="EMBL" id="JANAWD010000452">
    <property type="protein sequence ID" value="KAJ3479250.1"/>
    <property type="molecule type" value="Genomic_DNA"/>
</dbReference>
<protein>
    <recommendedName>
        <fullName evidence="3">DRBM domain-containing protein</fullName>
    </recommendedName>
</protein>
<accession>A0AAD5UVW9</accession>
<evidence type="ECO:0000313" key="4">
    <source>
        <dbReference type="EMBL" id="KAJ3479250.1"/>
    </source>
</evidence>
<feature type="domain" description="DRBM" evidence="3">
    <location>
        <begin position="127"/>
        <end position="196"/>
    </location>
</feature>
<keyword evidence="1" id="KW-0694">RNA-binding</keyword>
<dbReference type="PROSITE" id="PS50137">
    <property type="entry name" value="DS_RBD"/>
    <property type="match status" value="1"/>
</dbReference>
<gene>
    <name evidence="4" type="ORF">NLI96_g9191</name>
</gene>
<evidence type="ECO:0000313" key="5">
    <source>
        <dbReference type="Proteomes" id="UP001212997"/>
    </source>
</evidence>
<name>A0AAD5UVW9_9APHY</name>
<dbReference type="AlphaFoldDB" id="A0AAD5UVW9"/>
<reference evidence="4" key="1">
    <citation type="submission" date="2022-07" db="EMBL/GenBank/DDBJ databases">
        <title>Genome Sequence of Physisporinus lineatus.</title>
        <authorList>
            <person name="Buettner E."/>
        </authorList>
    </citation>
    <scope>NUCLEOTIDE SEQUENCE</scope>
    <source>
        <strain evidence="4">VT162</strain>
    </source>
</reference>
<dbReference type="CDD" id="cd10845">
    <property type="entry name" value="DSRM_RNAse_III_family"/>
    <property type="match status" value="1"/>
</dbReference>
<evidence type="ECO:0000256" key="1">
    <source>
        <dbReference type="PROSITE-ProRule" id="PRU00266"/>
    </source>
</evidence>
<proteinExistence type="predicted"/>
<dbReference type="Gene3D" id="3.30.160.20">
    <property type="match status" value="1"/>
</dbReference>
<dbReference type="GO" id="GO:0003723">
    <property type="term" value="F:RNA binding"/>
    <property type="evidence" value="ECO:0007669"/>
    <property type="project" value="UniProtKB-UniRule"/>
</dbReference>
<organism evidence="4 5">
    <name type="scientific">Meripilus lineatus</name>
    <dbReference type="NCBI Taxonomy" id="2056292"/>
    <lineage>
        <taxon>Eukaryota</taxon>
        <taxon>Fungi</taxon>
        <taxon>Dikarya</taxon>
        <taxon>Basidiomycota</taxon>
        <taxon>Agaricomycotina</taxon>
        <taxon>Agaricomycetes</taxon>
        <taxon>Polyporales</taxon>
        <taxon>Meripilaceae</taxon>
        <taxon>Meripilus</taxon>
    </lineage>
</organism>
<feature type="region of interest" description="Disordered" evidence="2">
    <location>
        <begin position="93"/>
        <end position="121"/>
    </location>
</feature>
<dbReference type="SUPFAM" id="SSF54768">
    <property type="entry name" value="dsRNA-binding domain-like"/>
    <property type="match status" value="1"/>
</dbReference>
<dbReference type="InterPro" id="IPR014720">
    <property type="entry name" value="dsRBD_dom"/>
</dbReference>
<evidence type="ECO:0000256" key="2">
    <source>
        <dbReference type="SAM" id="MobiDB-lite"/>
    </source>
</evidence>
<dbReference type="SMART" id="SM00358">
    <property type="entry name" value="DSRM"/>
    <property type="match status" value="1"/>
</dbReference>
<evidence type="ECO:0000259" key="3">
    <source>
        <dbReference type="PROSITE" id="PS50137"/>
    </source>
</evidence>
<dbReference type="Proteomes" id="UP001212997">
    <property type="component" value="Unassembled WGS sequence"/>
</dbReference>
<dbReference type="Pfam" id="PF00035">
    <property type="entry name" value="dsrm"/>
    <property type="match status" value="1"/>
</dbReference>
<keyword evidence="5" id="KW-1185">Reference proteome</keyword>
<sequence>MDAEYIAESMPSISRYHDPLDDILDYILNHPVCNLNSDLIAVASHDDLEKLYSKAESRNVALVEVLRRFAIPTVTTLRDRNLVATVFPLTSHWQSREPSSSGQLFRTSQRSAQTQPPRSLYSVTTGQSTLTLLDFLRHNGGAQRLRWSFQTSGPESNPEWTAEVFIDGIKHGEGNGSSKHIAKEQAAEQAMRALSGMLD</sequence>